<dbReference type="Pfam" id="PF08450">
    <property type="entry name" value="SGL"/>
    <property type="match status" value="1"/>
</dbReference>
<dbReference type="Gene3D" id="2.120.10.30">
    <property type="entry name" value="TolB, C-terminal domain"/>
    <property type="match status" value="1"/>
</dbReference>
<dbReference type="KEGG" id="tsin:OXH18_12810"/>
<dbReference type="RefSeq" id="WP_268607473.1">
    <property type="nucleotide sequence ID" value="NZ_CP113797.1"/>
</dbReference>
<dbReference type="InterPro" id="IPR013658">
    <property type="entry name" value="SGL"/>
</dbReference>
<organism evidence="5 6">
    <name type="scientific">Thermocoleostomius sinensis A174</name>
    <dbReference type="NCBI Taxonomy" id="2016057"/>
    <lineage>
        <taxon>Bacteria</taxon>
        <taxon>Bacillati</taxon>
        <taxon>Cyanobacteriota</taxon>
        <taxon>Cyanophyceae</taxon>
        <taxon>Oculatellales</taxon>
        <taxon>Oculatellaceae</taxon>
        <taxon>Thermocoleostomius</taxon>
    </lineage>
</organism>
<sequence>MTSTAIKNVLNSRARLGECPLWDADRQLLYWVDILNHRVHEFNPSTGNDRFFEVGDVVGPIALAGEHRLIMAQRDHIAFLDTQSGQVLPILVVEADKPNNRFNDGKCDRQGRFWFNSMSEDEEQAALYRYDPDGSLHLMETGLTIGNGLDWSLDNTTFYHTDSKPHLIYAYDFDANSGSIDNRRVLIDLSHETFEPDGLVVDSEGCIWSAMWNGWCVIRFDPDGNEMMRVDVPVQRPTCCTFGGEELTNLYVTTASVGLSQQDIQKSVEAGDLFCLKTDVSGRPAPAFAG</sequence>
<feature type="binding site" evidence="3">
    <location>
        <position position="103"/>
    </location>
    <ligand>
        <name>substrate</name>
    </ligand>
</feature>
<evidence type="ECO:0000313" key="6">
    <source>
        <dbReference type="Proteomes" id="UP001163152"/>
    </source>
</evidence>
<keyword evidence="3" id="KW-0479">Metal-binding</keyword>
<reference evidence="5" key="1">
    <citation type="submission" date="2022-12" db="EMBL/GenBank/DDBJ databases">
        <title>Polyphasic identification of a Novel Hot-Spring Cyanobacterium Ocullathermofonsia sinensis gen nov. sp. nov. and Genomic Insights on its Adaptations to the Thermal Habitat.</title>
        <authorList>
            <person name="Daroch M."/>
            <person name="Tang J."/>
            <person name="Jiang Y."/>
        </authorList>
    </citation>
    <scope>NUCLEOTIDE SEQUENCE</scope>
    <source>
        <strain evidence="5">PKUAC-SCTA174</strain>
    </source>
</reference>
<feature type="active site" description="Proton donor/acceptor" evidence="2">
    <location>
        <position position="197"/>
    </location>
</feature>
<dbReference type="GO" id="GO:0004341">
    <property type="term" value="F:gluconolactonase activity"/>
    <property type="evidence" value="ECO:0007669"/>
    <property type="project" value="TreeGrafter"/>
</dbReference>
<feature type="binding site" evidence="3">
    <location>
        <position position="147"/>
    </location>
    <ligand>
        <name>a divalent metal cation</name>
        <dbReference type="ChEBI" id="CHEBI:60240"/>
    </ligand>
</feature>
<feature type="binding site" evidence="3">
    <location>
        <position position="197"/>
    </location>
    <ligand>
        <name>a divalent metal cation</name>
        <dbReference type="ChEBI" id="CHEBI:60240"/>
    </ligand>
</feature>
<keyword evidence="6" id="KW-1185">Reference proteome</keyword>
<evidence type="ECO:0000259" key="4">
    <source>
        <dbReference type="Pfam" id="PF08450"/>
    </source>
</evidence>
<dbReference type="GO" id="GO:0019853">
    <property type="term" value="P:L-ascorbic acid biosynthetic process"/>
    <property type="evidence" value="ECO:0007669"/>
    <property type="project" value="TreeGrafter"/>
</dbReference>
<dbReference type="EMBL" id="CP113797">
    <property type="protein sequence ID" value="WAL58077.1"/>
    <property type="molecule type" value="Genomic_DNA"/>
</dbReference>
<dbReference type="Proteomes" id="UP001163152">
    <property type="component" value="Chromosome"/>
</dbReference>
<feature type="binding site" evidence="3">
    <location>
        <position position="121"/>
    </location>
    <ligand>
        <name>substrate</name>
    </ligand>
</feature>
<feature type="binding site" evidence="3">
    <location>
        <position position="101"/>
    </location>
    <ligand>
        <name>substrate</name>
    </ligand>
</feature>
<protein>
    <submittedName>
        <fullName evidence="5">SMP-30/gluconolactonase/LRE family protein</fullName>
    </submittedName>
</protein>
<name>A0A9E8ZA37_9CYAN</name>
<feature type="binding site" evidence="3">
    <location>
        <position position="18"/>
    </location>
    <ligand>
        <name>a divalent metal cation</name>
        <dbReference type="ChEBI" id="CHEBI:60240"/>
    </ligand>
</feature>
<evidence type="ECO:0000256" key="1">
    <source>
        <dbReference type="ARBA" id="ARBA00008853"/>
    </source>
</evidence>
<comment type="cofactor">
    <cofactor evidence="3">
        <name>Zn(2+)</name>
        <dbReference type="ChEBI" id="CHEBI:29105"/>
    </cofactor>
    <text evidence="3">Binds 1 divalent metal cation per subunit.</text>
</comment>
<dbReference type="PANTHER" id="PTHR10907">
    <property type="entry name" value="REGUCALCIN"/>
    <property type="match status" value="1"/>
</dbReference>
<dbReference type="InterPro" id="IPR011042">
    <property type="entry name" value="6-blade_b-propeller_TolB-like"/>
</dbReference>
<evidence type="ECO:0000313" key="5">
    <source>
        <dbReference type="EMBL" id="WAL58077.1"/>
    </source>
</evidence>
<dbReference type="GO" id="GO:0005509">
    <property type="term" value="F:calcium ion binding"/>
    <property type="evidence" value="ECO:0007669"/>
    <property type="project" value="TreeGrafter"/>
</dbReference>
<dbReference type="PRINTS" id="PR01790">
    <property type="entry name" value="SMP30FAMILY"/>
</dbReference>
<comment type="similarity">
    <text evidence="1">Belongs to the SMP-30/CGR1 family.</text>
</comment>
<dbReference type="AlphaFoldDB" id="A0A9E8ZA37"/>
<gene>
    <name evidence="5" type="ORF">OXH18_12810</name>
</gene>
<keyword evidence="3" id="KW-0862">Zinc</keyword>
<dbReference type="SUPFAM" id="SSF63829">
    <property type="entry name" value="Calcium-dependent phosphotriesterase"/>
    <property type="match status" value="1"/>
</dbReference>
<feature type="domain" description="SMP-30/Gluconolactonase/LRE-like region" evidence="4">
    <location>
        <begin position="16"/>
        <end position="255"/>
    </location>
</feature>
<evidence type="ECO:0000256" key="2">
    <source>
        <dbReference type="PIRSR" id="PIRSR605511-1"/>
    </source>
</evidence>
<evidence type="ECO:0000256" key="3">
    <source>
        <dbReference type="PIRSR" id="PIRSR605511-2"/>
    </source>
</evidence>
<dbReference type="PANTHER" id="PTHR10907:SF47">
    <property type="entry name" value="REGUCALCIN"/>
    <property type="match status" value="1"/>
</dbReference>
<dbReference type="InterPro" id="IPR005511">
    <property type="entry name" value="SMP-30"/>
</dbReference>
<accession>A0A9E8ZA37</accession>
<proteinExistence type="inferred from homology"/>